<dbReference type="Gene3D" id="1.10.530.10">
    <property type="match status" value="1"/>
</dbReference>
<evidence type="ECO:0000256" key="4">
    <source>
        <dbReference type="ARBA" id="ARBA00007974"/>
    </source>
</evidence>
<dbReference type="InterPro" id="IPR019301">
    <property type="entry name" value="Flagellar_prot_FlgJ_N"/>
</dbReference>
<dbReference type="PANTHER" id="PTHR33308:SF9">
    <property type="entry name" value="PEPTIDOGLYCAN HYDROLASE FLGJ"/>
    <property type="match status" value="1"/>
</dbReference>
<dbReference type="Gene3D" id="2.10.70.40">
    <property type="entry name" value="peptidoglycan hydrolase"/>
    <property type="match status" value="1"/>
</dbReference>
<dbReference type="NCBIfam" id="TIGR02541">
    <property type="entry name" value="flagell_FlgJ"/>
    <property type="match status" value="1"/>
</dbReference>
<keyword evidence="14" id="KW-0282">Flagellum</keyword>
<keyword evidence="14" id="KW-0969">Cilium</keyword>
<evidence type="ECO:0000256" key="1">
    <source>
        <dbReference type="ARBA" id="ARBA00002954"/>
    </source>
</evidence>
<feature type="compositionally biased region" description="Polar residues" evidence="12">
    <location>
        <begin position="163"/>
        <end position="174"/>
    </location>
</feature>
<dbReference type="GO" id="GO:0016798">
    <property type="term" value="F:hydrolase activity, acting on glycosyl bonds"/>
    <property type="evidence" value="ECO:0007669"/>
    <property type="project" value="UniProtKB-KW"/>
</dbReference>
<sequence>MERLGGADQFAYDMNGFAKLKATAVKDPNDKGIKAAAKQFEALFLNQMLKSMRAATPKSDLIDSSTTDFYTEMLDAQLAQNMAGKGLGLAQRIEAQMRARGMIQSDPREYKEDLIAGIPRAKPKTLSGMDSINRIDTRQIVGLQGKEPSDGDLPDWGGRSNPFRHSSQGSQRSPHVQAFLDEMSSSAVVASRVSGVPAKLIVAQAALETGWGKDKLKTERGENSYNVFGIKAGGYWTGKTTNVATTEFVNGVPQRSVEKFRVYDSYDSAFSDYARLISNNPRYQGVVNAGSDIAAARAIQQGGYATDPEYANKLIAVMANLNDPLPEAPVASSANVPFGSDIW</sequence>
<evidence type="ECO:0000256" key="6">
    <source>
        <dbReference type="ARBA" id="ARBA00022764"/>
    </source>
</evidence>
<evidence type="ECO:0000256" key="2">
    <source>
        <dbReference type="ARBA" id="ARBA00004418"/>
    </source>
</evidence>
<dbReference type="GO" id="GO:0071555">
    <property type="term" value="P:cell wall organization"/>
    <property type="evidence" value="ECO:0007669"/>
    <property type="project" value="UniProtKB-KW"/>
</dbReference>
<dbReference type="Pfam" id="PF01832">
    <property type="entry name" value="Glucosaminidase"/>
    <property type="match status" value="1"/>
</dbReference>
<dbReference type="Pfam" id="PF10135">
    <property type="entry name" value="Rod-binding"/>
    <property type="match status" value="1"/>
</dbReference>
<organism evidence="14 15">
    <name type="scientific">Pseudomonas putida</name>
    <name type="common">Arthrobacter siderocapsulatus</name>
    <dbReference type="NCBI Taxonomy" id="303"/>
    <lineage>
        <taxon>Bacteria</taxon>
        <taxon>Pseudomonadati</taxon>
        <taxon>Pseudomonadota</taxon>
        <taxon>Gammaproteobacteria</taxon>
        <taxon>Pseudomonadales</taxon>
        <taxon>Pseudomonadaceae</taxon>
        <taxon>Pseudomonas</taxon>
    </lineage>
</organism>
<accession>A0A8I1JHD4</accession>
<protein>
    <recommendedName>
        <fullName evidence="5">Peptidoglycan hydrolase FlgJ</fullName>
    </recommendedName>
    <alternativeName>
        <fullName evidence="11">Muramidase FlgJ</fullName>
    </alternativeName>
</protein>
<evidence type="ECO:0000256" key="10">
    <source>
        <dbReference type="ARBA" id="ARBA00023316"/>
    </source>
</evidence>
<comment type="function">
    <text evidence="1">Flagellum-specific muramidase which hydrolyzes the peptidoglycan layer to assemble the rod structure in the periplasmic space.</text>
</comment>
<dbReference type="Proteomes" id="UP000637061">
    <property type="component" value="Unassembled WGS sequence"/>
</dbReference>
<keyword evidence="14" id="KW-0966">Cell projection</keyword>
<dbReference type="InterPro" id="IPR013377">
    <property type="entry name" value="FlgJ"/>
</dbReference>
<evidence type="ECO:0000256" key="7">
    <source>
        <dbReference type="ARBA" id="ARBA00022795"/>
    </source>
</evidence>
<evidence type="ECO:0000256" key="11">
    <source>
        <dbReference type="ARBA" id="ARBA00030835"/>
    </source>
</evidence>
<evidence type="ECO:0000256" key="8">
    <source>
        <dbReference type="ARBA" id="ARBA00022801"/>
    </source>
</evidence>
<evidence type="ECO:0000256" key="3">
    <source>
        <dbReference type="ARBA" id="ARBA00006880"/>
    </source>
</evidence>
<dbReference type="InterPro" id="IPR051056">
    <property type="entry name" value="Glycosyl_Hydrolase_73"/>
</dbReference>
<dbReference type="GO" id="GO:0004040">
    <property type="term" value="F:amidase activity"/>
    <property type="evidence" value="ECO:0007669"/>
    <property type="project" value="InterPro"/>
</dbReference>
<dbReference type="SMART" id="SM00047">
    <property type="entry name" value="LYZ2"/>
    <property type="match status" value="1"/>
</dbReference>
<comment type="similarity">
    <text evidence="4">In the C-terminal section; belongs to the glycosyl hydrolase 73 family.</text>
</comment>
<evidence type="ECO:0000313" key="15">
    <source>
        <dbReference type="Proteomes" id="UP000637061"/>
    </source>
</evidence>
<evidence type="ECO:0000256" key="5">
    <source>
        <dbReference type="ARBA" id="ARBA00013433"/>
    </source>
</evidence>
<reference evidence="14" key="1">
    <citation type="submission" date="2020-12" db="EMBL/GenBank/DDBJ databases">
        <title>Enhanced detection system for hospital associated transmission using whole genome sequencing surveillance.</title>
        <authorList>
            <person name="Harrison L.H."/>
            <person name="Van Tyne D."/>
            <person name="Marsh J.W."/>
            <person name="Griffith M.P."/>
            <person name="Snyder D.J."/>
            <person name="Cooper V.S."/>
            <person name="Mustapha M."/>
        </authorList>
    </citation>
    <scope>NUCLEOTIDE SEQUENCE</scope>
    <source>
        <strain evidence="14">PSB00042</strain>
    </source>
</reference>
<keyword evidence="9" id="KW-0326">Glycosidase</keyword>
<name>A0A8I1JHD4_PSEPU</name>
<dbReference type="InterPro" id="IPR002901">
    <property type="entry name" value="MGlyc_endo_b_GlcNAc-like_dom"/>
</dbReference>
<keyword evidence="6" id="KW-0574">Periplasm</keyword>
<dbReference type="GO" id="GO:0044780">
    <property type="term" value="P:bacterial-type flagellum assembly"/>
    <property type="evidence" value="ECO:0007669"/>
    <property type="project" value="InterPro"/>
</dbReference>
<evidence type="ECO:0000313" key="14">
    <source>
        <dbReference type="EMBL" id="MBI6882561.1"/>
    </source>
</evidence>
<comment type="similarity">
    <text evidence="3">In the N-terminal section; belongs to the FlgJ family.</text>
</comment>
<dbReference type="AlphaFoldDB" id="A0A8I1JHD4"/>
<evidence type="ECO:0000256" key="9">
    <source>
        <dbReference type="ARBA" id="ARBA00023295"/>
    </source>
</evidence>
<evidence type="ECO:0000256" key="12">
    <source>
        <dbReference type="SAM" id="MobiDB-lite"/>
    </source>
</evidence>
<keyword evidence="8 14" id="KW-0378">Hydrolase</keyword>
<dbReference type="GO" id="GO:0042597">
    <property type="term" value="C:periplasmic space"/>
    <property type="evidence" value="ECO:0007669"/>
    <property type="project" value="UniProtKB-SubCell"/>
</dbReference>
<dbReference type="PANTHER" id="PTHR33308">
    <property type="entry name" value="PEPTIDOGLYCAN HYDROLASE FLGJ"/>
    <property type="match status" value="1"/>
</dbReference>
<evidence type="ECO:0000259" key="13">
    <source>
        <dbReference type="SMART" id="SM00047"/>
    </source>
</evidence>
<dbReference type="GO" id="GO:0071973">
    <property type="term" value="P:bacterial-type flagellum-dependent cell motility"/>
    <property type="evidence" value="ECO:0007669"/>
    <property type="project" value="TreeGrafter"/>
</dbReference>
<feature type="domain" description="Mannosyl-glycoprotein endo-beta-N-acetylglucosamidase-like" evidence="13">
    <location>
        <begin position="169"/>
        <end position="323"/>
    </location>
</feature>
<gene>
    <name evidence="14" type="primary">flgJ</name>
    <name evidence="14" type="ORF">JEU22_01435</name>
</gene>
<comment type="caution">
    <text evidence="14">The sequence shown here is derived from an EMBL/GenBank/DDBJ whole genome shotgun (WGS) entry which is preliminary data.</text>
</comment>
<comment type="subcellular location">
    <subcellularLocation>
        <location evidence="2">Periplasm</location>
    </subcellularLocation>
</comment>
<dbReference type="RefSeq" id="WP_198746175.1">
    <property type="nucleotide sequence ID" value="NZ_JAEHTE010000001.1"/>
</dbReference>
<keyword evidence="7" id="KW-1005">Bacterial flagellum biogenesis</keyword>
<dbReference type="EMBL" id="JAEHTE010000001">
    <property type="protein sequence ID" value="MBI6882561.1"/>
    <property type="molecule type" value="Genomic_DNA"/>
</dbReference>
<keyword evidence="10" id="KW-0961">Cell wall biogenesis/degradation</keyword>
<feature type="region of interest" description="Disordered" evidence="12">
    <location>
        <begin position="143"/>
        <end position="174"/>
    </location>
</feature>
<proteinExistence type="inferred from homology"/>